<evidence type="ECO:0000313" key="3">
    <source>
        <dbReference type="Proteomes" id="UP001596380"/>
    </source>
</evidence>
<feature type="region of interest" description="Disordered" evidence="1">
    <location>
        <begin position="76"/>
        <end position="120"/>
    </location>
</feature>
<sequence>MSIVMTKSGQSWTAACPATSAWSVLASGEAPLSGAGTRYGGVALDGTRIDQRINGALAANGGFGGFGTRLRDLRDEQRVQDEQGRTVFGTENEDMSIPAPAHAPSAKGGASGPYPWRRPV</sequence>
<reference evidence="3" key="1">
    <citation type="journal article" date="2019" name="Int. J. Syst. Evol. Microbiol.">
        <title>The Global Catalogue of Microorganisms (GCM) 10K type strain sequencing project: providing services to taxonomists for standard genome sequencing and annotation.</title>
        <authorList>
            <consortium name="The Broad Institute Genomics Platform"/>
            <consortium name="The Broad Institute Genome Sequencing Center for Infectious Disease"/>
            <person name="Wu L."/>
            <person name="Ma J."/>
        </authorList>
    </citation>
    <scope>NUCLEOTIDE SEQUENCE [LARGE SCALE GENOMIC DNA]</scope>
    <source>
        <strain evidence="3">JCM 3369</strain>
    </source>
</reference>
<evidence type="ECO:0000256" key="1">
    <source>
        <dbReference type="SAM" id="MobiDB-lite"/>
    </source>
</evidence>
<comment type="caution">
    <text evidence="2">The sequence shown here is derived from an EMBL/GenBank/DDBJ whole genome shotgun (WGS) entry which is preliminary data.</text>
</comment>
<gene>
    <name evidence="2" type="ORF">ACFQKB_01750</name>
</gene>
<dbReference type="RefSeq" id="WP_160819925.1">
    <property type="nucleotide sequence ID" value="NZ_JBHSXE010000001.1"/>
</dbReference>
<organism evidence="2 3">
    <name type="scientific">Actinomadura yumaensis</name>
    <dbReference type="NCBI Taxonomy" id="111807"/>
    <lineage>
        <taxon>Bacteria</taxon>
        <taxon>Bacillati</taxon>
        <taxon>Actinomycetota</taxon>
        <taxon>Actinomycetes</taxon>
        <taxon>Streptosporangiales</taxon>
        <taxon>Thermomonosporaceae</taxon>
        <taxon>Actinomadura</taxon>
    </lineage>
</organism>
<proteinExistence type="predicted"/>
<protein>
    <submittedName>
        <fullName evidence="2">Uncharacterized protein</fullName>
    </submittedName>
</protein>
<name>A0ABW2CBY9_9ACTN</name>
<evidence type="ECO:0000313" key="2">
    <source>
        <dbReference type="EMBL" id="MFC6878483.1"/>
    </source>
</evidence>
<accession>A0ABW2CBY9</accession>
<dbReference type="EMBL" id="JBHSXS010000001">
    <property type="protein sequence ID" value="MFC6878483.1"/>
    <property type="molecule type" value="Genomic_DNA"/>
</dbReference>
<keyword evidence="3" id="KW-1185">Reference proteome</keyword>
<dbReference type="Proteomes" id="UP001596380">
    <property type="component" value="Unassembled WGS sequence"/>
</dbReference>